<dbReference type="AlphaFoldDB" id="A0A0F9J5V5"/>
<protein>
    <submittedName>
        <fullName evidence="1">Uncharacterized protein</fullName>
    </submittedName>
</protein>
<name>A0A0F9J5V5_9ZZZZ</name>
<reference evidence="1" key="1">
    <citation type="journal article" date="2015" name="Nature">
        <title>Complex archaea that bridge the gap between prokaryotes and eukaryotes.</title>
        <authorList>
            <person name="Spang A."/>
            <person name="Saw J.H."/>
            <person name="Jorgensen S.L."/>
            <person name="Zaremba-Niedzwiedzka K."/>
            <person name="Martijn J."/>
            <person name="Lind A.E."/>
            <person name="van Eijk R."/>
            <person name="Schleper C."/>
            <person name="Guy L."/>
            <person name="Ettema T.J."/>
        </authorList>
    </citation>
    <scope>NUCLEOTIDE SEQUENCE</scope>
</reference>
<organism evidence="1">
    <name type="scientific">marine sediment metagenome</name>
    <dbReference type="NCBI Taxonomy" id="412755"/>
    <lineage>
        <taxon>unclassified sequences</taxon>
        <taxon>metagenomes</taxon>
        <taxon>ecological metagenomes</taxon>
    </lineage>
</organism>
<accession>A0A0F9J5V5</accession>
<gene>
    <name evidence="1" type="ORF">LCGC14_1571120</name>
</gene>
<evidence type="ECO:0000313" key="1">
    <source>
        <dbReference type="EMBL" id="KKM27794.1"/>
    </source>
</evidence>
<comment type="caution">
    <text evidence="1">The sequence shown here is derived from an EMBL/GenBank/DDBJ whole genome shotgun (WGS) entry which is preliminary data.</text>
</comment>
<dbReference type="EMBL" id="LAZR01012255">
    <property type="protein sequence ID" value="KKM27794.1"/>
    <property type="molecule type" value="Genomic_DNA"/>
</dbReference>
<proteinExistence type="predicted"/>
<sequence length="100" mass="11942">MTRAPWNNESRICRWPDGGFGSSGPSKEEKLRKKYPDLQKKWKKYVRCDKIYNDIITQESNKSVKKTFGSPSNKKLEIAFKNLEKAKKDYKFLKKMLWDY</sequence>